<dbReference type="PRINTS" id="PR00502">
    <property type="entry name" value="NUDIXFAMILY"/>
</dbReference>
<dbReference type="PROSITE" id="PS00893">
    <property type="entry name" value="NUDIX_BOX"/>
    <property type="match status" value="1"/>
</dbReference>
<organism evidence="5 6">
    <name type="scientific">Mesobacillus maritimus</name>
    <dbReference type="NCBI Taxonomy" id="1643336"/>
    <lineage>
        <taxon>Bacteria</taxon>
        <taxon>Bacillati</taxon>
        <taxon>Bacillota</taxon>
        <taxon>Bacilli</taxon>
        <taxon>Bacillales</taxon>
        <taxon>Bacillaceae</taxon>
        <taxon>Mesobacillus</taxon>
    </lineage>
</organism>
<protein>
    <submittedName>
        <fullName evidence="5">NUDIX hydrolase</fullName>
    </submittedName>
</protein>
<evidence type="ECO:0000256" key="2">
    <source>
        <dbReference type="ARBA" id="ARBA00022801"/>
    </source>
</evidence>
<comment type="similarity">
    <text evidence="3">Belongs to the Nudix hydrolase family.</text>
</comment>
<comment type="cofactor">
    <cofactor evidence="1">
        <name>Mg(2+)</name>
        <dbReference type="ChEBI" id="CHEBI:18420"/>
    </cofactor>
</comment>
<evidence type="ECO:0000259" key="4">
    <source>
        <dbReference type="PROSITE" id="PS51462"/>
    </source>
</evidence>
<dbReference type="Gene3D" id="3.90.79.10">
    <property type="entry name" value="Nucleoside Triphosphate Pyrophosphohydrolase"/>
    <property type="match status" value="1"/>
</dbReference>
<dbReference type="InterPro" id="IPR020084">
    <property type="entry name" value="NUDIX_hydrolase_CS"/>
</dbReference>
<comment type="caution">
    <text evidence="5">The sequence shown here is derived from an EMBL/GenBank/DDBJ whole genome shotgun (WGS) entry which is preliminary data.</text>
</comment>
<dbReference type="GO" id="GO:0016787">
    <property type="term" value="F:hydrolase activity"/>
    <property type="evidence" value="ECO:0007669"/>
    <property type="project" value="UniProtKB-KW"/>
</dbReference>
<dbReference type="PROSITE" id="PS51462">
    <property type="entry name" value="NUDIX"/>
    <property type="match status" value="1"/>
</dbReference>
<keyword evidence="6" id="KW-1185">Reference proteome</keyword>
<dbReference type="Pfam" id="PF00293">
    <property type="entry name" value="NUDIX"/>
    <property type="match status" value="1"/>
</dbReference>
<evidence type="ECO:0000313" key="5">
    <source>
        <dbReference type="EMBL" id="MBY0099628.1"/>
    </source>
</evidence>
<feature type="domain" description="Nudix hydrolase" evidence="4">
    <location>
        <begin position="15"/>
        <end position="147"/>
    </location>
</feature>
<sequence length="171" mass="19409">MGHIMDLRKIVGSRPLVMTGACVILLDQNNRLLLQLRKDNGCWGLAGGSLEPGETLEEVAKRELFEETGLIANHLTLFHVFSGEDFYYQYPHGDEVYNVIATYICTDYHGELTIDNEEVLDLRFFDVQQMPPNISPPDLLVIKEFMNNSFTIEGPCTLITKRDIKGDKSEK</sequence>
<dbReference type="PANTHER" id="PTHR43046">
    <property type="entry name" value="GDP-MANNOSE MANNOSYL HYDROLASE"/>
    <property type="match status" value="1"/>
</dbReference>
<proteinExistence type="inferred from homology"/>
<dbReference type="InterPro" id="IPR020476">
    <property type="entry name" value="Nudix_hydrolase"/>
</dbReference>
<dbReference type="Proteomes" id="UP000769780">
    <property type="component" value="Unassembled WGS sequence"/>
</dbReference>
<name>A0ABS7KBH9_9BACI</name>
<dbReference type="PANTHER" id="PTHR43046:SF2">
    <property type="entry name" value="8-OXO-DGTP DIPHOSPHATASE-RELATED"/>
    <property type="match status" value="1"/>
</dbReference>
<dbReference type="CDD" id="cd04677">
    <property type="entry name" value="NUDIX_Hydrolase"/>
    <property type="match status" value="1"/>
</dbReference>
<evidence type="ECO:0000256" key="1">
    <source>
        <dbReference type="ARBA" id="ARBA00001946"/>
    </source>
</evidence>
<evidence type="ECO:0000256" key="3">
    <source>
        <dbReference type="RuleBase" id="RU003476"/>
    </source>
</evidence>
<reference evidence="5 6" key="1">
    <citation type="submission" date="2020-07" db="EMBL/GenBank/DDBJ databases">
        <title>Fungal Genomes of the International Space Station.</title>
        <authorList>
            <person name="Seuylemezian A."/>
            <person name="Singh N.K."/>
            <person name="Wood J."/>
            <person name="Venkateswaran K."/>
        </authorList>
    </citation>
    <scope>NUCLEOTIDE SEQUENCE [LARGE SCALE GENOMIC DNA]</scope>
    <source>
        <strain evidence="5 6">PL-B2</strain>
    </source>
</reference>
<dbReference type="RefSeq" id="WP_221875920.1">
    <property type="nucleotide sequence ID" value="NZ_JACWFH010000040.1"/>
</dbReference>
<dbReference type="SUPFAM" id="SSF55811">
    <property type="entry name" value="Nudix"/>
    <property type="match status" value="1"/>
</dbReference>
<dbReference type="InterPro" id="IPR015797">
    <property type="entry name" value="NUDIX_hydrolase-like_dom_sf"/>
</dbReference>
<accession>A0ABS7KBH9</accession>
<keyword evidence="2 3" id="KW-0378">Hydrolase</keyword>
<evidence type="ECO:0000313" key="6">
    <source>
        <dbReference type="Proteomes" id="UP000769780"/>
    </source>
</evidence>
<dbReference type="EMBL" id="JACWFH010000040">
    <property type="protein sequence ID" value="MBY0099628.1"/>
    <property type="molecule type" value="Genomic_DNA"/>
</dbReference>
<dbReference type="InterPro" id="IPR000086">
    <property type="entry name" value="NUDIX_hydrolase_dom"/>
</dbReference>
<gene>
    <name evidence="5" type="ORF">H0185_23075</name>
</gene>